<evidence type="ECO:0000313" key="6">
    <source>
        <dbReference type="Proteomes" id="UP001172645"/>
    </source>
</evidence>
<dbReference type="PROSITE" id="PS50949">
    <property type="entry name" value="HTH_GNTR"/>
    <property type="match status" value="1"/>
</dbReference>
<feature type="domain" description="HTH gntR-type" evidence="4">
    <location>
        <begin position="8"/>
        <end position="75"/>
    </location>
</feature>
<evidence type="ECO:0000259" key="4">
    <source>
        <dbReference type="PROSITE" id="PS50949"/>
    </source>
</evidence>
<evidence type="ECO:0000256" key="1">
    <source>
        <dbReference type="ARBA" id="ARBA00023015"/>
    </source>
</evidence>
<sequence>MSKHIEFATQADQVHSELRSAILSGALAPGERIQMNLIAPRMSVSQGAVREALSRLAAEEIVIATAQRGYRVASLSGEELSDLTETRIALEQICLRASIAGGTVEWEAALVAALHRLLRLPEFEDEGGTRLSAAWSEAHQAFHAALVSGARGVWMNRFRSALYVQAERYRRLSVPLRTMDRDVAGEHRQLCEAALARDADSACALMRSHLLRTTEILLRSPLLMTTAPARQEAARG</sequence>
<gene>
    <name evidence="5" type="ORF">PY649_26830</name>
</gene>
<evidence type="ECO:0000256" key="2">
    <source>
        <dbReference type="ARBA" id="ARBA00023125"/>
    </source>
</evidence>
<dbReference type="SUPFAM" id="SSF46785">
    <property type="entry name" value="Winged helix' DNA-binding domain"/>
    <property type="match status" value="1"/>
</dbReference>
<keyword evidence="3" id="KW-0804">Transcription</keyword>
<keyword evidence="6" id="KW-1185">Reference proteome</keyword>
<dbReference type="Pfam" id="PF00392">
    <property type="entry name" value="GntR"/>
    <property type="match status" value="1"/>
</dbReference>
<dbReference type="EMBL" id="JARFYM010000030">
    <property type="protein sequence ID" value="MDL2402516.1"/>
    <property type="molecule type" value="Genomic_DNA"/>
</dbReference>
<evidence type="ECO:0000313" key="5">
    <source>
        <dbReference type="EMBL" id="MDL2402516.1"/>
    </source>
</evidence>
<protein>
    <submittedName>
        <fullName evidence="5">FCD domain-containing protein</fullName>
    </submittedName>
</protein>
<dbReference type="InterPro" id="IPR036388">
    <property type="entry name" value="WH-like_DNA-bd_sf"/>
</dbReference>
<dbReference type="Proteomes" id="UP001172645">
    <property type="component" value="Unassembled WGS sequence"/>
</dbReference>
<dbReference type="Gene3D" id="1.20.120.530">
    <property type="entry name" value="GntR ligand-binding domain-like"/>
    <property type="match status" value="1"/>
</dbReference>
<keyword evidence="1" id="KW-0805">Transcription regulation</keyword>
<reference evidence="5" key="1">
    <citation type="submission" date="2023-06" db="EMBL/GenBank/DDBJ databases">
        <title>Phylogenetic Diversity of Rhizobium strains.</title>
        <authorList>
            <person name="Moura F.T."/>
            <person name="Helene L.C.F."/>
            <person name="Hungria M."/>
        </authorList>
    </citation>
    <scope>NUCLEOTIDE SEQUENCE</scope>
    <source>
        <strain evidence="5">CCGE526</strain>
    </source>
</reference>
<dbReference type="Pfam" id="PF07729">
    <property type="entry name" value="FCD"/>
    <property type="match status" value="1"/>
</dbReference>
<dbReference type="InterPro" id="IPR000524">
    <property type="entry name" value="Tscrpt_reg_HTH_GntR"/>
</dbReference>
<comment type="caution">
    <text evidence="5">The sequence shown here is derived from an EMBL/GenBank/DDBJ whole genome shotgun (WGS) entry which is preliminary data.</text>
</comment>
<dbReference type="RefSeq" id="WP_285871909.1">
    <property type="nucleotide sequence ID" value="NZ_JARFYM010000030.1"/>
</dbReference>
<accession>A0ABT7K1M7</accession>
<dbReference type="SMART" id="SM00895">
    <property type="entry name" value="FCD"/>
    <property type="match status" value="1"/>
</dbReference>
<dbReference type="SUPFAM" id="SSF48008">
    <property type="entry name" value="GntR ligand-binding domain-like"/>
    <property type="match status" value="1"/>
</dbReference>
<proteinExistence type="predicted"/>
<evidence type="ECO:0000256" key="3">
    <source>
        <dbReference type="ARBA" id="ARBA00023163"/>
    </source>
</evidence>
<dbReference type="PANTHER" id="PTHR43537:SF20">
    <property type="entry name" value="HTH-TYPE TRANSCRIPTIONAL REPRESSOR GLAR"/>
    <property type="match status" value="1"/>
</dbReference>
<dbReference type="InterPro" id="IPR008920">
    <property type="entry name" value="TF_FadR/GntR_C"/>
</dbReference>
<name>A0ABT7K1M7_9HYPH</name>
<dbReference type="Gene3D" id="1.10.10.10">
    <property type="entry name" value="Winged helix-like DNA-binding domain superfamily/Winged helix DNA-binding domain"/>
    <property type="match status" value="1"/>
</dbReference>
<dbReference type="SMART" id="SM00345">
    <property type="entry name" value="HTH_GNTR"/>
    <property type="match status" value="1"/>
</dbReference>
<dbReference type="PANTHER" id="PTHR43537">
    <property type="entry name" value="TRANSCRIPTIONAL REGULATOR, GNTR FAMILY"/>
    <property type="match status" value="1"/>
</dbReference>
<keyword evidence="2" id="KW-0238">DNA-binding</keyword>
<dbReference type="InterPro" id="IPR036390">
    <property type="entry name" value="WH_DNA-bd_sf"/>
</dbReference>
<dbReference type="InterPro" id="IPR011711">
    <property type="entry name" value="GntR_C"/>
</dbReference>
<organism evidence="5 6">
    <name type="scientific">Rhizobium mayense</name>
    <dbReference type="NCBI Taxonomy" id="1312184"/>
    <lineage>
        <taxon>Bacteria</taxon>
        <taxon>Pseudomonadati</taxon>
        <taxon>Pseudomonadota</taxon>
        <taxon>Alphaproteobacteria</taxon>
        <taxon>Hyphomicrobiales</taxon>
        <taxon>Rhizobiaceae</taxon>
        <taxon>Rhizobium/Agrobacterium group</taxon>
        <taxon>Rhizobium</taxon>
    </lineage>
</organism>